<dbReference type="PANTHER" id="PTHR33885:SF3">
    <property type="entry name" value="PHAGE SHOCK PROTEIN C"/>
    <property type="match status" value="1"/>
</dbReference>
<protein>
    <submittedName>
        <fullName evidence="8">PspC domain-containing protein</fullName>
    </submittedName>
</protein>
<keyword evidence="5 6" id="KW-0472">Membrane</keyword>
<accession>A0A916Z1Z9</accession>
<sequence length="66" mass="7416">MAKKLSRTVGNEKMFFGVCGGVAKYVDVDAALVRILWAILTIFGFGTPILIYFIMLFIMPKEDQVQ</sequence>
<dbReference type="RefSeq" id="WP_188768827.1">
    <property type="nucleotide sequence ID" value="NZ_BMKK01000009.1"/>
</dbReference>
<evidence type="ECO:0000256" key="3">
    <source>
        <dbReference type="ARBA" id="ARBA00022692"/>
    </source>
</evidence>
<dbReference type="InterPro" id="IPR052027">
    <property type="entry name" value="PspC"/>
</dbReference>
<evidence type="ECO:0000256" key="5">
    <source>
        <dbReference type="ARBA" id="ARBA00023136"/>
    </source>
</evidence>
<evidence type="ECO:0000313" key="9">
    <source>
        <dbReference type="Proteomes" id="UP000609064"/>
    </source>
</evidence>
<evidence type="ECO:0000256" key="6">
    <source>
        <dbReference type="SAM" id="Phobius"/>
    </source>
</evidence>
<evidence type="ECO:0000313" key="8">
    <source>
        <dbReference type="EMBL" id="GGD72145.1"/>
    </source>
</evidence>
<organism evidence="8 9">
    <name type="scientific">Emticicia aquatilis</name>
    <dbReference type="NCBI Taxonomy" id="1537369"/>
    <lineage>
        <taxon>Bacteria</taxon>
        <taxon>Pseudomonadati</taxon>
        <taxon>Bacteroidota</taxon>
        <taxon>Cytophagia</taxon>
        <taxon>Cytophagales</taxon>
        <taxon>Leadbetterellaceae</taxon>
        <taxon>Emticicia</taxon>
    </lineage>
</organism>
<feature type="domain" description="Phage shock protein PspC N-terminal" evidence="7">
    <location>
        <begin position="4"/>
        <end position="62"/>
    </location>
</feature>
<dbReference type="AlphaFoldDB" id="A0A916Z1Z9"/>
<dbReference type="EMBL" id="BMKK01000009">
    <property type="protein sequence ID" value="GGD72145.1"/>
    <property type="molecule type" value="Genomic_DNA"/>
</dbReference>
<name>A0A916Z1Z9_9BACT</name>
<dbReference type="PANTHER" id="PTHR33885">
    <property type="entry name" value="PHAGE SHOCK PROTEIN C"/>
    <property type="match status" value="1"/>
</dbReference>
<keyword evidence="3 6" id="KW-0812">Transmembrane</keyword>
<comment type="caution">
    <text evidence="8">The sequence shown here is derived from an EMBL/GenBank/DDBJ whole genome shotgun (WGS) entry which is preliminary data.</text>
</comment>
<dbReference type="InterPro" id="IPR007168">
    <property type="entry name" value="Phageshock_PspC_N"/>
</dbReference>
<evidence type="ECO:0000256" key="1">
    <source>
        <dbReference type="ARBA" id="ARBA00004162"/>
    </source>
</evidence>
<evidence type="ECO:0000256" key="2">
    <source>
        <dbReference type="ARBA" id="ARBA00022475"/>
    </source>
</evidence>
<keyword evidence="2" id="KW-1003">Cell membrane</keyword>
<reference evidence="8" key="2">
    <citation type="submission" date="2020-09" db="EMBL/GenBank/DDBJ databases">
        <authorList>
            <person name="Sun Q."/>
            <person name="Zhou Y."/>
        </authorList>
    </citation>
    <scope>NUCLEOTIDE SEQUENCE</scope>
    <source>
        <strain evidence="8">CGMCC 1.15958</strain>
    </source>
</reference>
<reference evidence="8" key="1">
    <citation type="journal article" date="2014" name="Int. J. Syst. Evol. Microbiol.">
        <title>Complete genome sequence of Corynebacterium casei LMG S-19264T (=DSM 44701T), isolated from a smear-ripened cheese.</title>
        <authorList>
            <consortium name="US DOE Joint Genome Institute (JGI-PGF)"/>
            <person name="Walter F."/>
            <person name="Albersmeier A."/>
            <person name="Kalinowski J."/>
            <person name="Ruckert C."/>
        </authorList>
    </citation>
    <scope>NUCLEOTIDE SEQUENCE</scope>
    <source>
        <strain evidence="8">CGMCC 1.15958</strain>
    </source>
</reference>
<feature type="transmembrane region" description="Helical" evidence="6">
    <location>
        <begin position="35"/>
        <end position="58"/>
    </location>
</feature>
<keyword evidence="4 6" id="KW-1133">Transmembrane helix</keyword>
<evidence type="ECO:0000256" key="4">
    <source>
        <dbReference type="ARBA" id="ARBA00022989"/>
    </source>
</evidence>
<dbReference type="Pfam" id="PF04024">
    <property type="entry name" value="PspC"/>
    <property type="match status" value="1"/>
</dbReference>
<comment type="subcellular location">
    <subcellularLocation>
        <location evidence="1">Cell membrane</location>
        <topology evidence="1">Single-pass membrane protein</topology>
    </subcellularLocation>
</comment>
<proteinExistence type="predicted"/>
<gene>
    <name evidence="8" type="ORF">GCM10011514_40370</name>
</gene>
<keyword evidence="9" id="KW-1185">Reference proteome</keyword>
<dbReference type="Proteomes" id="UP000609064">
    <property type="component" value="Unassembled WGS sequence"/>
</dbReference>
<dbReference type="GO" id="GO:0005886">
    <property type="term" value="C:plasma membrane"/>
    <property type="evidence" value="ECO:0007669"/>
    <property type="project" value="UniProtKB-SubCell"/>
</dbReference>
<evidence type="ECO:0000259" key="7">
    <source>
        <dbReference type="Pfam" id="PF04024"/>
    </source>
</evidence>